<feature type="transmembrane region" description="Helical" evidence="1">
    <location>
        <begin position="45"/>
        <end position="63"/>
    </location>
</feature>
<dbReference type="STRING" id="1094715.GCA_000236165_02140"/>
<dbReference type="AlphaFoldDB" id="A0A377GCI0"/>
<gene>
    <name evidence="2" type="ORF">NCTC11370_02296</name>
</gene>
<keyword evidence="3" id="KW-1185">Reference proteome</keyword>
<dbReference type="GeneID" id="93293066"/>
<evidence type="ECO:0000256" key="1">
    <source>
        <dbReference type="SAM" id="Phobius"/>
    </source>
</evidence>
<dbReference type="Pfam" id="PF03729">
    <property type="entry name" value="DUF308"/>
    <property type="match status" value="1"/>
</dbReference>
<dbReference type="RefSeq" id="WP_010654320.1">
    <property type="nucleotide sequence ID" value="NZ_JAPHOO010000001.1"/>
</dbReference>
<reference evidence="2 3" key="1">
    <citation type="submission" date="2018-06" db="EMBL/GenBank/DDBJ databases">
        <authorList>
            <consortium name="Pathogen Informatics"/>
            <person name="Doyle S."/>
        </authorList>
    </citation>
    <scope>NUCLEOTIDE SEQUENCE [LARGE SCALE GENOMIC DNA]</scope>
    <source>
        <strain evidence="2 3">NCTC11370</strain>
    </source>
</reference>
<dbReference type="PANTHER" id="PTHR34989">
    <property type="entry name" value="PROTEIN HDED"/>
    <property type="match status" value="1"/>
</dbReference>
<dbReference type="OrthoDB" id="9815400at2"/>
<evidence type="ECO:0000313" key="3">
    <source>
        <dbReference type="Proteomes" id="UP000254554"/>
    </source>
</evidence>
<feature type="transmembrane region" description="Helical" evidence="1">
    <location>
        <begin position="100"/>
        <end position="119"/>
    </location>
</feature>
<sequence>MATHNIVHHTDVKSLQRHRGLLFGFGILLLILGFIGLGMEVALTIVSMYFFAALLLVSGLSHLADAFRYKKTKGIVWGICIGILYLIGAGIILYDPLLASTIITALLAWTLIVIGITRISMSISLREMEGWGWILFAGAISLILGILILLQWPMSGLWIIGTFIAIDMIVGGWTYILIAIALRTSKSLPS</sequence>
<keyword evidence="1" id="KW-0812">Transmembrane</keyword>
<feature type="transmembrane region" description="Helical" evidence="1">
    <location>
        <begin position="21"/>
        <end position="39"/>
    </location>
</feature>
<keyword evidence="1" id="KW-0472">Membrane</keyword>
<name>A0A377GCI0_9GAMM</name>
<feature type="transmembrane region" description="Helical" evidence="1">
    <location>
        <begin position="131"/>
        <end position="152"/>
    </location>
</feature>
<dbReference type="Proteomes" id="UP000254554">
    <property type="component" value="Unassembled WGS sequence"/>
</dbReference>
<proteinExistence type="predicted"/>
<dbReference type="PANTHER" id="PTHR34989:SF1">
    <property type="entry name" value="PROTEIN HDED"/>
    <property type="match status" value="1"/>
</dbReference>
<organism evidence="2 3">
    <name type="scientific">Fluoribacter dumoffii</name>
    <dbReference type="NCBI Taxonomy" id="463"/>
    <lineage>
        <taxon>Bacteria</taxon>
        <taxon>Pseudomonadati</taxon>
        <taxon>Pseudomonadota</taxon>
        <taxon>Gammaproteobacteria</taxon>
        <taxon>Legionellales</taxon>
        <taxon>Legionellaceae</taxon>
        <taxon>Fluoribacter</taxon>
    </lineage>
</organism>
<protein>
    <submittedName>
        <fullName evidence="2">Acid-resistance membrane protein</fullName>
    </submittedName>
</protein>
<feature type="transmembrane region" description="Helical" evidence="1">
    <location>
        <begin position="75"/>
        <end position="94"/>
    </location>
</feature>
<evidence type="ECO:0000313" key="2">
    <source>
        <dbReference type="EMBL" id="STO22210.1"/>
    </source>
</evidence>
<dbReference type="InterPro" id="IPR005325">
    <property type="entry name" value="DUF308_memb"/>
</dbReference>
<dbReference type="GO" id="GO:0005886">
    <property type="term" value="C:plasma membrane"/>
    <property type="evidence" value="ECO:0007669"/>
    <property type="project" value="TreeGrafter"/>
</dbReference>
<dbReference type="EMBL" id="UGGT01000001">
    <property type="protein sequence ID" value="STO22210.1"/>
    <property type="molecule type" value="Genomic_DNA"/>
</dbReference>
<dbReference type="InterPro" id="IPR052712">
    <property type="entry name" value="Acid_resist_chaperone_HdeD"/>
</dbReference>
<keyword evidence="1" id="KW-1133">Transmembrane helix</keyword>
<feature type="transmembrane region" description="Helical" evidence="1">
    <location>
        <begin position="158"/>
        <end position="182"/>
    </location>
</feature>
<accession>A0A377GCI0</accession>